<name>A0ABP7MVX2_9GAMM</name>
<dbReference type="EMBL" id="BAABBN010000007">
    <property type="protein sequence ID" value="GAA3930039.1"/>
    <property type="molecule type" value="Genomic_DNA"/>
</dbReference>
<accession>A0ABP7MVX2</accession>
<comment type="caution">
    <text evidence="1">The sequence shown here is derived from an EMBL/GenBank/DDBJ whole genome shotgun (WGS) entry which is preliminary data.</text>
</comment>
<dbReference type="RefSeq" id="WP_344799210.1">
    <property type="nucleotide sequence ID" value="NZ_BAABBN010000007.1"/>
</dbReference>
<protein>
    <submittedName>
        <fullName evidence="1">Uncharacterized protein</fullName>
    </submittedName>
</protein>
<organism evidence="1 2">
    <name type="scientific">Litoribacillus peritrichatus</name>
    <dbReference type="NCBI Taxonomy" id="718191"/>
    <lineage>
        <taxon>Bacteria</taxon>
        <taxon>Pseudomonadati</taxon>
        <taxon>Pseudomonadota</taxon>
        <taxon>Gammaproteobacteria</taxon>
        <taxon>Oceanospirillales</taxon>
        <taxon>Oceanospirillaceae</taxon>
        <taxon>Litoribacillus</taxon>
    </lineage>
</organism>
<sequence>MKITNVRNYIAGIVMAAGSLITAPLVAAEDIRTKQESSQRSVQLAEFEHKLENLEKRL</sequence>
<gene>
    <name evidence="1" type="ORF">GCM10022277_28400</name>
</gene>
<keyword evidence="2" id="KW-1185">Reference proteome</keyword>
<proteinExistence type="predicted"/>
<evidence type="ECO:0000313" key="1">
    <source>
        <dbReference type="EMBL" id="GAA3930039.1"/>
    </source>
</evidence>
<evidence type="ECO:0000313" key="2">
    <source>
        <dbReference type="Proteomes" id="UP001501565"/>
    </source>
</evidence>
<dbReference type="Proteomes" id="UP001501565">
    <property type="component" value="Unassembled WGS sequence"/>
</dbReference>
<reference evidence="2" key="1">
    <citation type="journal article" date="2019" name="Int. J. Syst. Evol. Microbiol.">
        <title>The Global Catalogue of Microorganisms (GCM) 10K type strain sequencing project: providing services to taxonomists for standard genome sequencing and annotation.</title>
        <authorList>
            <consortium name="The Broad Institute Genomics Platform"/>
            <consortium name="The Broad Institute Genome Sequencing Center for Infectious Disease"/>
            <person name="Wu L."/>
            <person name="Ma J."/>
        </authorList>
    </citation>
    <scope>NUCLEOTIDE SEQUENCE [LARGE SCALE GENOMIC DNA]</scope>
    <source>
        <strain evidence="2">JCM 17551</strain>
    </source>
</reference>